<evidence type="ECO:0000313" key="1">
    <source>
        <dbReference type="EMBL" id="PON93976.1"/>
    </source>
</evidence>
<gene>
    <name evidence="1" type="ORF">TorRG33x02_103660</name>
</gene>
<dbReference type="InParanoid" id="A0A2P5F886"/>
<name>A0A2P5F886_TREOI</name>
<dbReference type="Pfam" id="PF05633">
    <property type="entry name" value="ROH1-like"/>
    <property type="match status" value="1"/>
</dbReference>
<organism evidence="1 2">
    <name type="scientific">Trema orientale</name>
    <name type="common">Charcoal tree</name>
    <name type="synonym">Celtis orientalis</name>
    <dbReference type="NCBI Taxonomy" id="63057"/>
    <lineage>
        <taxon>Eukaryota</taxon>
        <taxon>Viridiplantae</taxon>
        <taxon>Streptophyta</taxon>
        <taxon>Embryophyta</taxon>
        <taxon>Tracheophyta</taxon>
        <taxon>Spermatophyta</taxon>
        <taxon>Magnoliopsida</taxon>
        <taxon>eudicotyledons</taxon>
        <taxon>Gunneridae</taxon>
        <taxon>Pentapetalae</taxon>
        <taxon>rosids</taxon>
        <taxon>fabids</taxon>
        <taxon>Rosales</taxon>
        <taxon>Cannabaceae</taxon>
        <taxon>Trema</taxon>
    </lineage>
</organism>
<reference evidence="2" key="1">
    <citation type="submission" date="2016-06" db="EMBL/GenBank/DDBJ databases">
        <title>Parallel loss of symbiosis genes in relatives of nitrogen-fixing non-legume Parasponia.</title>
        <authorList>
            <person name="Van Velzen R."/>
            <person name="Holmer R."/>
            <person name="Bu F."/>
            <person name="Rutten L."/>
            <person name="Van Zeijl A."/>
            <person name="Liu W."/>
            <person name="Santuari L."/>
            <person name="Cao Q."/>
            <person name="Sharma T."/>
            <person name="Shen D."/>
            <person name="Roswanjaya Y."/>
            <person name="Wardhani T."/>
            <person name="Kalhor M.S."/>
            <person name="Jansen J."/>
            <person name="Van den Hoogen J."/>
            <person name="Gungor B."/>
            <person name="Hartog M."/>
            <person name="Hontelez J."/>
            <person name="Verver J."/>
            <person name="Yang W.-C."/>
            <person name="Schijlen E."/>
            <person name="Repin R."/>
            <person name="Schilthuizen M."/>
            <person name="Schranz E."/>
            <person name="Heidstra R."/>
            <person name="Miyata K."/>
            <person name="Fedorova E."/>
            <person name="Kohlen W."/>
            <person name="Bisseling T."/>
            <person name="Smit S."/>
            <person name="Geurts R."/>
        </authorList>
    </citation>
    <scope>NUCLEOTIDE SEQUENCE [LARGE SCALE GENOMIC DNA]</scope>
    <source>
        <strain evidence="2">cv. RG33-2</strain>
    </source>
</reference>
<proteinExistence type="predicted"/>
<keyword evidence="2" id="KW-1185">Reference proteome</keyword>
<comment type="caution">
    <text evidence="1">The sequence shown here is derived from an EMBL/GenBank/DDBJ whole genome shotgun (WGS) entry which is preliminary data.</text>
</comment>
<sequence>MSAMNYQVSTTKFASISRTIDGGAGSHHDSTGLKLELEAFQRQVADCFIDLCSSSSGVVTLVLCEDLLSAQWVGKLSDAFLC</sequence>
<protein>
    <submittedName>
        <fullName evidence="1">Protein BYPASS-related</fullName>
    </submittedName>
</protein>
<accession>A0A2P5F886</accession>
<dbReference type="AlphaFoldDB" id="A0A2P5F886"/>
<dbReference type="EMBL" id="JXTC01000055">
    <property type="protein sequence ID" value="PON93976.1"/>
    <property type="molecule type" value="Genomic_DNA"/>
</dbReference>
<dbReference type="InterPro" id="IPR008511">
    <property type="entry name" value="ROH1-like"/>
</dbReference>
<evidence type="ECO:0000313" key="2">
    <source>
        <dbReference type="Proteomes" id="UP000237000"/>
    </source>
</evidence>
<dbReference type="Proteomes" id="UP000237000">
    <property type="component" value="Unassembled WGS sequence"/>
</dbReference>